<protein>
    <submittedName>
        <fullName evidence="2">TniB family NTP-binding protein</fullName>
    </submittedName>
</protein>
<proteinExistence type="predicted"/>
<dbReference type="SUPFAM" id="SSF52540">
    <property type="entry name" value="P-loop containing nucleoside triphosphate hydrolases"/>
    <property type="match status" value="1"/>
</dbReference>
<dbReference type="Pfam" id="PF05621">
    <property type="entry name" value="TniB"/>
    <property type="match status" value="1"/>
</dbReference>
<dbReference type="Gene3D" id="3.40.50.300">
    <property type="entry name" value="P-loop containing nucleotide triphosphate hydrolases"/>
    <property type="match status" value="1"/>
</dbReference>
<dbReference type="RefSeq" id="WP_306705382.1">
    <property type="nucleotide sequence ID" value="NZ_JAUJFI010000032.1"/>
</dbReference>
<comment type="caution">
    <text evidence="2">The sequence shown here is derived from an EMBL/GenBank/DDBJ whole genome shotgun (WGS) entry which is preliminary data.</text>
</comment>
<dbReference type="InterPro" id="IPR027417">
    <property type="entry name" value="P-loop_NTPase"/>
</dbReference>
<reference evidence="2 3" key="1">
    <citation type="submission" date="2023-06" db="EMBL/GenBank/DDBJ databases">
        <title>Azospirillum isscasensis sp.nov, a bacterium isolated from rhizosphere soil of rice.</title>
        <authorList>
            <person name="Wang H."/>
        </authorList>
    </citation>
    <scope>NUCLEOTIDE SEQUENCE [LARGE SCALE GENOMIC DNA]</scope>
    <source>
        <strain evidence="2 3">C340-1</strain>
    </source>
</reference>
<dbReference type="Proteomes" id="UP001227317">
    <property type="component" value="Unassembled WGS sequence"/>
</dbReference>
<sequence length="304" mass="34645">MNRNDRVRRLFKLKNVFADTERTREATERIQCLHENHGTGLEARCLLLTGLQGAGKSTVLKRYALRHPDTAEELRDRRPILQLDVPAEATLRSLASTMLATLGDLVPSRGNQVEMTVRVQGLLRKLGVELVILDEIHHLIHSSTHKIAYDAAEWIKGMLNANICPFVLAGQPYADRIVASNPQLRRRCEGEVYLPSYDWEDERQRTEFRVVLNALEHALELPGASRPGSYDTALRRELPCLSHELLAEATDWLRVREDRRLVNPFRVPSIRPVRPAERNEALVPRLRDEVARRSRKPRGGDDAA</sequence>
<evidence type="ECO:0000313" key="3">
    <source>
        <dbReference type="Proteomes" id="UP001227317"/>
    </source>
</evidence>
<evidence type="ECO:0000256" key="1">
    <source>
        <dbReference type="SAM" id="MobiDB-lite"/>
    </source>
</evidence>
<accession>A0ABU0WFG6</accession>
<organism evidence="2 3">
    <name type="scientific">Azospirillum isscasi</name>
    <dbReference type="NCBI Taxonomy" id="3053926"/>
    <lineage>
        <taxon>Bacteria</taxon>
        <taxon>Pseudomonadati</taxon>
        <taxon>Pseudomonadota</taxon>
        <taxon>Alphaproteobacteria</taxon>
        <taxon>Rhodospirillales</taxon>
        <taxon>Azospirillaceae</taxon>
        <taxon>Azospirillum</taxon>
    </lineage>
</organism>
<dbReference type="EMBL" id="JAUJFI010000032">
    <property type="protein sequence ID" value="MDQ2102881.1"/>
    <property type="molecule type" value="Genomic_DNA"/>
</dbReference>
<feature type="region of interest" description="Disordered" evidence="1">
    <location>
        <begin position="285"/>
        <end position="304"/>
    </location>
</feature>
<keyword evidence="3" id="KW-1185">Reference proteome</keyword>
<evidence type="ECO:0000313" key="2">
    <source>
        <dbReference type="EMBL" id="MDQ2102881.1"/>
    </source>
</evidence>
<name>A0ABU0WFG6_9PROT</name>
<gene>
    <name evidence="2" type="ORF">QSG27_09275</name>
</gene>
<dbReference type="InterPro" id="IPR008868">
    <property type="entry name" value="TniB"/>
</dbReference>